<dbReference type="OMA" id="ANETWGM"/>
<name>A0A1J6JZ34_NICAT</name>
<dbReference type="AlphaFoldDB" id="A0A1J6JZ34"/>
<dbReference type="Gramene" id="OIT23018">
    <property type="protein sequence ID" value="OIT23018"/>
    <property type="gene ID" value="A4A49_60382"/>
</dbReference>
<keyword evidence="2" id="KW-1185">Reference proteome</keyword>
<dbReference type="STRING" id="49451.A0A1J6JZ34"/>
<feature type="non-terminal residue" evidence="1">
    <location>
        <position position="161"/>
    </location>
</feature>
<proteinExistence type="predicted"/>
<accession>A0A1J6JZ34</accession>
<protein>
    <submittedName>
        <fullName evidence="1">F-boxkelch-repeat protein</fullName>
    </submittedName>
</protein>
<dbReference type="EMBL" id="MJEQ01003369">
    <property type="protein sequence ID" value="OIT23018.1"/>
    <property type="molecule type" value="Genomic_DNA"/>
</dbReference>
<gene>
    <name evidence="1" type="ORF">A4A49_60382</name>
</gene>
<organism evidence="1 2">
    <name type="scientific">Nicotiana attenuata</name>
    <name type="common">Coyote tobacco</name>
    <dbReference type="NCBI Taxonomy" id="49451"/>
    <lineage>
        <taxon>Eukaryota</taxon>
        <taxon>Viridiplantae</taxon>
        <taxon>Streptophyta</taxon>
        <taxon>Embryophyta</taxon>
        <taxon>Tracheophyta</taxon>
        <taxon>Spermatophyta</taxon>
        <taxon>Magnoliopsida</taxon>
        <taxon>eudicotyledons</taxon>
        <taxon>Gunneridae</taxon>
        <taxon>Pentapetalae</taxon>
        <taxon>asterids</taxon>
        <taxon>lamiids</taxon>
        <taxon>Solanales</taxon>
        <taxon>Solanaceae</taxon>
        <taxon>Nicotianoideae</taxon>
        <taxon>Nicotianeae</taxon>
        <taxon>Nicotiana</taxon>
    </lineage>
</organism>
<dbReference type="SMR" id="A0A1J6JZ34"/>
<dbReference type="Proteomes" id="UP000187609">
    <property type="component" value="Unassembled WGS sequence"/>
</dbReference>
<evidence type="ECO:0000313" key="2">
    <source>
        <dbReference type="Proteomes" id="UP000187609"/>
    </source>
</evidence>
<sequence length="161" mass="18623">LLNISGKFVNGKLHWATMAPGPNRCMFGNIISFDLADEKWENVELPCYGRDEIALFWLGLLGSDLSIICDRRGTHVDVWVMKEYWVTKSWTKMFVIKHPDDQVDHPCFPPFFMSNEGEILVVFGSTFMIYNPKDESFKSLDVINSDYWQEAEIYVKSLVCP</sequence>
<evidence type="ECO:0000313" key="1">
    <source>
        <dbReference type="EMBL" id="OIT23018.1"/>
    </source>
</evidence>
<feature type="non-terminal residue" evidence="1">
    <location>
        <position position="1"/>
    </location>
</feature>
<reference evidence="1" key="1">
    <citation type="submission" date="2016-11" db="EMBL/GenBank/DDBJ databases">
        <title>The genome of Nicotiana attenuata.</title>
        <authorList>
            <person name="Xu S."/>
            <person name="Brockmoeller T."/>
            <person name="Gaquerel E."/>
            <person name="Navarro A."/>
            <person name="Kuhl H."/>
            <person name="Gase K."/>
            <person name="Ling Z."/>
            <person name="Zhou W."/>
            <person name="Kreitzer C."/>
            <person name="Stanke M."/>
            <person name="Tang H."/>
            <person name="Lyons E."/>
            <person name="Pandey P."/>
            <person name="Pandey S.P."/>
            <person name="Timmermann B."/>
            <person name="Baldwin I.T."/>
        </authorList>
    </citation>
    <scope>NUCLEOTIDE SEQUENCE [LARGE SCALE GENOMIC DNA]</scope>
    <source>
        <strain evidence="1">UT</strain>
    </source>
</reference>
<comment type="caution">
    <text evidence="1">The sequence shown here is derived from an EMBL/GenBank/DDBJ whole genome shotgun (WGS) entry which is preliminary data.</text>
</comment>